<name>A0AAD3NNX8_CRYJA</name>
<reference evidence="1" key="1">
    <citation type="submission" date="2022-12" db="EMBL/GenBank/DDBJ databases">
        <title>Chromosome-Level Genome Assembly of Japanese Cedar (Cryptomeriajaponica D. Don).</title>
        <authorList>
            <person name="Fujino T."/>
            <person name="Yamaguchi K."/>
            <person name="Yokoyama T."/>
            <person name="Hamanaka T."/>
            <person name="Harazono Y."/>
            <person name="Kamada H."/>
            <person name="Kobayashi W."/>
            <person name="Ujino-Ihara T."/>
            <person name="Uchiyama K."/>
            <person name="Matsumoto A."/>
            <person name="Izuno A."/>
            <person name="Tsumura Y."/>
            <person name="Toyoda A."/>
            <person name="Shigenobu S."/>
            <person name="Moriguchi Y."/>
            <person name="Ueno S."/>
            <person name="Kasahara M."/>
        </authorList>
    </citation>
    <scope>NUCLEOTIDE SEQUENCE</scope>
</reference>
<comment type="caution">
    <text evidence="1">The sequence shown here is derived from an EMBL/GenBank/DDBJ whole genome shotgun (WGS) entry which is preliminary data.</text>
</comment>
<organism evidence="1 2">
    <name type="scientific">Cryptomeria japonica</name>
    <name type="common">Japanese cedar</name>
    <name type="synonym">Cupressus japonica</name>
    <dbReference type="NCBI Taxonomy" id="3369"/>
    <lineage>
        <taxon>Eukaryota</taxon>
        <taxon>Viridiplantae</taxon>
        <taxon>Streptophyta</taxon>
        <taxon>Embryophyta</taxon>
        <taxon>Tracheophyta</taxon>
        <taxon>Spermatophyta</taxon>
        <taxon>Pinopsida</taxon>
        <taxon>Pinidae</taxon>
        <taxon>Conifers II</taxon>
        <taxon>Cupressales</taxon>
        <taxon>Cupressaceae</taxon>
        <taxon>Cryptomeria</taxon>
    </lineage>
</organism>
<proteinExistence type="predicted"/>
<sequence>MVGHICSSDSGASASPRILLLNERRGFLLLLGQRDGQPLGHGSGGSCGDAVEGRTDVKSALEIWNLVPGNLEPDERKLERRIGSATATMDGSI</sequence>
<dbReference type="Proteomes" id="UP001234787">
    <property type="component" value="Unassembled WGS sequence"/>
</dbReference>
<keyword evidence="2" id="KW-1185">Reference proteome</keyword>
<gene>
    <name evidence="1" type="ORF">SUGI_1498370</name>
</gene>
<dbReference type="EMBL" id="BSEH01000765">
    <property type="protein sequence ID" value="GLJ59240.1"/>
    <property type="molecule type" value="Genomic_DNA"/>
</dbReference>
<accession>A0AAD3NNX8</accession>
<protein>
    <submittedName>
        <fullName evidence="1">Uncharacterized protein</fullName>
    </submittedName>
</protein>
<evidence type="ECO:0000313" key="1">
    <source>
        <dbReference type="EMBL" id="GLJ59240.1"/>
    </source>
</evidence>
<dbReference type="AlphaFoldDB" id="A0AAD3NNX8"/>
<evidence type="ECO:0000313" key="2">
    <source>
        <dbReference type="Proteomes" id="UP001234787"/>
    </source>
</evidence>